<keyword evidence="8" id="KW-0675">Receptor</keyword>
<gene>
    <name evidence="8" type="ORF">SAMN06296065_10399</name>
</gene>
<evidence type="ECO:0000256" key="5">
    <source>
        <dbReference type="SAM" id="SignalP"/>
    </source>
</evidence>
<dbReference type="NCBIfam" id="TIGR01782">
    <property type="entry name" value="TonB-Xanth-Caul"/>
    <property type="match status" value="1"/>
</dbReference>
<dbReference type="PANTHER" id="PTHR40980">
    <property type="entry name" value="PLUG DOMAIN-CONTAINING PROTEIN"/>
    <property type="match status" value="1"/>
</dbReference>
<protein>
    <submittedName>
        <fullName evidence="8">TonB-dependent receptor</fullName>
    </submittedName>
</protein>
<evidence type="ECO:0000313" key="8">
    <source>
        <dbReference type="EMBL" id="SMP60515.1"/>
    </source>
</evidence>
<evidence type="ECO:0000313" key="9">
    <source>
        <dbReference type="Proteomes" id="UP001157910"/>
    </source>
</evidence>
<dbReference type="EMBL" id="FXUI01000003">
    <property type="protein sequence ID" value="SMP60515.1"/>
    <property type="molecule type" value="Genomic_DNA"/>
</dbReference>
<proteinExistence type="inferred from homology"/>
<reference evidence="8 9" key="1">
    <citation type="submission" date="2017-05" db="EMBL/GenBank/DDBJ databases">
        <authorList>
            <person name="Varghese N."/>
            <person name="Submissions S."/>
        </authorList>
    </citation>
    <scope>NUCLEOTIDE SEQUENCE [LARGE SCALE GENOMIC DNA]</scope>
    <source>
        <strain evidence="8 9">SM16</strain>
    </source>
</reference>
<accession>A0ABY1Q6B5</accession>
<dbReference type="Pfam" id="PF07715">
    <property type="entry name" value="Plug"/>
    <property type="match status" value="1"/>
</dbReference>
<keyword evidence="3" id="KW-0998">Cell outer membrane</keyword>
<sequence>MGQLVKLNTCVFLRSTAVAGALSAALAGAAFAHAEEPAAEAPVGEDIVVTGSIVSAQQDSIEAKRVMDNLADVAASDAVGRFPDQNAAAALSRLPAVAVQRDQGQERYIQVRGAPNRWTSVSIDGVPMAGVDEGGDTRAFRFDAIPAVLLSQMVVNKSLTSDLQADAVVATIDLRTYSPMEQKGLHVSGDAGYGFMGLGNGEQRQGSLRLSWSNDTFGFVLGGSHYRRKQLTDNREVGAYDANGPTEFDVRQYQIERWNNGLFAGVEYQPEEGRRIYAKGIFSEFNDNEQRNQYEFRLDRATGGTRTLASGDLTGVPLRGSFNFGEYRNRNYIGTIGGDYEGDDSFNASFKFNYARTENTSYLPLVQSSTSGANNLDLTYDNSDPRFPIVSIVGDFDQASLSTAGTYMITARQKTVSDSYTAKLDLSKQMGDIRLSAGGLYIDRDVAGNNFSSSNIVYIGALSAAVGEPFDVNSYVTDKPWDTGFPLGVQLNYVDNVAMRRDVDSLLGRFEAAGLYDPSLDVPTTDKYAQREQTLAGYVMAKVESGPLTAVGGMRVENYVLDNSGSVLAGSTYTPLTRHTSKTDFFPSLNLKYAATDNLVLRLAGQRGVSRPAYGAIRVGASINDTDSPGTIAGGNPALKPEYTWGADASIEYYLPGNGMIAIAGFYRSVDNVLYQAQNPVGSDFYNFGGVDRSGYLLTGTYNGDKGKLYGVEFNVLKQFDFLPGALGGFGVQGNLTLLDGNFDTPTENNIAFQGMSDTIANASLFYEKYGLSARVSYQWRSDWLDSLGGFGSGEYRKGYENLDVSLRYALTDTFTLFADLANLTDETYVAYQGTTAMPTEVEQIGARYLFGIRFSY</sequence>
<keyword evidence="4" id="KW-0798">TonB box</keyword>
<dbReference type="InterPro" id="IPR012910">
    <property type="entry name" value="Plug_dom"/>
</dbReference>
<dbReference type="PANTHER" id="PTHR40980:SF3">
    <property type="entry name" value="TONB-DEPENDENT RECEPTOR-LIKE BETA-BARREL DOMAIN-CONTAINING PROTEIN"/>
    <property type="match status" value="1"/>
</dbReference>
<evidence type="ECO:0000256" key="1">
    <source>
        <dbReference type="ARBA" id="ARBA00004442"/>
    </source>
</evidence>
<comment type="caution">
    <text evidence="8">The sequence shown here is derived from an EMBL/GenBank/DDBJ whole genome shotgun (WGS) entry which is preliminary data.</text>
</comment>
<dbReference type="InterPro" id="IPR036942">
    <property type="entry name" value="Beta-barrel_TonB_sf"/>
</dbReference>
<comment type="subcellular location">
    <subcellularLocation>
        <location evidence="1 4">Cell outer membrane</location>
    </subcellularLocation>
</comment>
<dbReference type="Gene3D" id="2.170.130.10">
    <property type="entry name" value="TonB-dependent receptor, plug domain"/>
    <property type="match status" value="1"/>
</dbReference>
<dbReference type="Pfam" id="PF00593">
    <property type="entry name" value="TonB_dep_Rec_b-barrel"/>
    <property type="match status" value="1"/>
</dbReference>
<dbReference type="SUPFAM" id="SSF56935">
    <property type="entry name" value="Porins"/>
    <property type="match status" value="1"/>
</dbReference>
<dbReference type="InterPro" id="IPR037066">
    <property type="entry name" value="Plug_dom_sf"/>
</dbReference>
<evidence type="ECO:0000256" key="3">
    <source>
        <dbReference type="ARBA" id="ARBA00023237"/>
    </source>
</evidence>
<keyword evidence="2 4" id="KW-0472">Membrane</keyword>
<dbReference type="InterPro" id="IPR010104">
    <property type="entry name" value="TonB_rcpt_bac"/>
</dbReference>
<evidence type="ECO:0000259" key="7">
    <source>
        <dbReference type="Pfam" id="PF07715"/>
    </source>
</evidence>
<evidence type="ECO:0000256" key="2">
    <source>
        <dbReference type="ARBA" id="ARBA00023136"/>
    </source>
</evidence>
<dbReference type="Proteomes" id="UP001157910">
    <property type="component" value="Unassembled WGS sequence"/>
</dbReference>
<dbReference type="Gene3D" id="2.40.170.20">
    <property type="entry name" value="TonB-dependent receptor, beta-barrel domain"/>
    <property type="match status" value="1"/>
</dbReference>
<comment type="similarity">
    <text evidence="4">Belongs to the TonB-dependent receptor family.</text>
</comment>
<feature type="domain" description="TonB-dependent receptor plug" evidence="7">
    <location>
        <begin position="73"/>
        <end position="161"/>
    </location>
</feature>
<feature type="domain" description="TonB-dependent receptor-like beta-barrel" evidence="6">
    <location>
        <begin position="314"/>
        <end position="824"/>
    </location>
</feature>
<name>A0ABY1Q6B5_9SPHN</name>
<evidence type="ECO:0000256" key="4">
    <source>
        <dbReference type="RuleBase" id="RU003357"/>
    </source>
</evidence>
<dbReference type="InterPro" id="IPR000531">
    <property type="entry name" value="Beta-barrel_TonB"/>
</dbReference>
<feature type="chain" id="PRO_5047546985" evidence="5">
    <location>
        <begin position="35"/>
        <end position="857"/>
    </location>
</feature>
<evidence type="ECO:0000259" key="6">
    <source>
        <dbReference type="Pfam" id="PF00593"/>
    </source>
</evidence>
<feature type="signal peptide" evidence="5">
    <location>
        <begin position="1"/>
        <end position="34"/>
    </location>
</feature>
<keyword evidence="9" id="KW-1185">Reference proteome</keyword>
<keyword evidence="5" id="KW-0732">Signal</keyword>
<organism evidence="8 9">
    <name type="scientific">Novosphingobium panipatense</name>
    <dbReference type="NCBI Taxonomy" id="428991"/>
    <lineage>
        <taxon>Bacteria</taxon>
        <taxon>Pseudomonadati</taxon>
        <taxon>Pseudomonadota</taxon>
        <taxon>Alphaproteobacteria</taxon>
        <taxon>Sphingomonadales</taxon>
        <taxon>Sphingomonadaceae</taxon>
        <taxon>Novosphingobium</taxon>
    </lineage>
</organism>